<reference evidence="2" key="1">
    <citation type="journal article" date="2013" name="Nature">
        <title>Pan genome of the phytoplankton Emiliania underpins its global distribution.</title>
        <authorList>
            <person name="Read B.A."/>
            <person name="Kegel J."/>
            <person name="Klute M.J."/>
            <person name="Kuo A."/>
            <person name="Lefebvre S.C."/>
            <person name="Maumus F."/>
            <person name="Mayer C."/>
            <person name="Miller J."/>
            <person name="Monier A."/>
            <person name="Salamov A."/>
            <person name="Young J."/>
            <person name="Aguilar M."/>
            <person name="Claverie J.M."/>
            <person name="Frickenhaus S."/>
            <person name="Gonzalez K."/>
            <person name="Herman E.K."/>
            <person name="Lin Y.C."/>
            <person name="Napier J."/>
            <person name="Ogata H."/>
            <person name="Sarno A.F."/>
            <person name="Shmutz J."/>
            <person name="Schroeder D."/>
            <person name="de Vargas C."/>
            <person name="Verret F."/>
            <person name="von Dassow P."/>
            <person name="Valentin K."/>
            <person name="Van de Peer Y."/>
            <person name="Wheeler G."/>
            <person name="Dacks J.B."/>
            <person name="Delwiche C.F."/>
            <person name="Dyhrman S.T."/>
            <person name="Glockner G."/>
            <person name="John U."/>
            <person name="Richards T."/>
            <person name="Worden A.Z."/>
            <person name="Zhang X."/>
            <person name="Grigoriev I.V."/>
            <person name="Allen A.E."/>
            <person name="Bidle K."/>
            <person name="Borodovsky M."/>
            <person name="Bowler C."/>
            <person name="Brownlee C."/>
            <person name="Cock J.M."/>
            <person name="Elias M."/>
            <person name="Gladyshev V.N."/>
            <person name="Groth M."/>
            <person name="Guda C."/>
            <person name="Hadaegh A."/>
            <person name="Iglesias-Rodriguez M.D."/>
            <person name="Jenkins J."/>
            <person name="Jones B.M."/>
            <person name="Lawson T."/>
            <person name="Leese F."/>
            <person name="Lindquist E."/>
            <person name="Lobanov A."/>
            <person name="Lomsadze A."/>
            <person name="Malik S.B."/>
            <person name="Marsh M.E."/>
            <person name="Mackinder L."/>
            <person name="Mock T."/>
            <person name="Mueller-Roeber B."/>
            <person name="Pagarete A."/>
            <person name="Parker M."/>
            <person name="Probert I."/>
            <person name="Quesneville H."/>
            <person name="Raines C."/>
            <person name="Rensing S.A."/>
            <person name="Riano-Pachon D.M."/>
            <person name="Richier S."/>
            <person name="Rokitta S."/>
            <person name="Shiraiwa Y."/>
            <person name="Soanes D.M."/>
            <person name="van der Giezen M."/>
            <person name="Wahlund T.M."/>
            <person name="Williams B."/>
            <person name="Wilson W."/>
            <person name="Wolfe G."/>
            <person name="Wurch L.L."/>
        </authorList>
    </citation>
    <scope>NUCLEOTIDE SEQUENCE</scope>
</reference>
<dbReference type="EnsemblProtists" id="EOD38105">
    <property type="protein sequence ID" value="EOD38105"/>
    <property type="gene ID" value="EMIHUDRAFT_433577"/>
</dbReference>
<name>A0A0D3KQS0_EMIH1</name>
<protein>
    <submittedName>
        <fullName evidence="1">Uncharacterized protein</fullName>
    </submittedName>
</protein>
<reference evidence="1" key="2">
    <citation type="submission" date="2024-10" db="UniProtKB">
        <authorList>
            <consortium name="EnsemblProtists"/>
        </authorList>
    </citation>
    <scope>IDENTIFICATION</scope>
</reference>
<dbReference type="GeneID" id="17283375"/>
<proteinExistence type="predicted"/>
<accession>A0A0D3KQS0</accession>
<dbReference type="RefSeq" id="XP_005790534.1">
    <property type="nucleotide sequence ID" value="XM_005790477.1"/>
</dbReference>
<dbReference type="HOGENOM" id="CLU_995476_0_0_1"/>
<dbReference type="KEGG" id="ehx:EMIHUDRAFT_433577"/>
<evidence type="ECO:0000313" key="1">
    <source>
        <dbReference type="EnsemblProtists" id="EOD38105"/>
    </source>
</evidence>
<dbReference type="AlphaFoldDB" id="A0A0D3KQS0"/>
<dbReference type="PaxDb" id="2903-EOD38105"/>
<organism evidence="1 2">
    <name type="scientific">Emiliania huxleyi (strain CCMP1516)</name>
    <dbReference type="NCBI Taxonomy" id="280463"/>
    <lineage>
        <taxon>Eukaryota</taxon>
        <taxon>Haptista</taxon>
        <taxon>Haptophyta</taxon>
        <taxon>Prymnesiophyceae</taxon>
        <taxon>Isochrysidales</taxon>
        <taxon>Noelaerhabdaceae</taxon>
        <taxon>Emiliania</taxon>
    </lineage>
</organism>
<keyword evidence="2" id="KW-1185">Reference proteome</keyword>
<sequence>MLLAAALTSTSAAAHMPSFLRNNDVQNVLPVAPADYPAALQGMLWLDQTGAFGESSIPAGVSAPDLAISMGDTDYHRFDPATRTVSVSILGRAWQWQNTREGMSFFREAESTFSHYDFVFSDDFESCQIYPHLKLPFGLTFRVPTAAVSFTMTLQHPAAGACPPRANSSTAEVVRCAKWRRDSRVLQLIPGLSKALGDFVYYAYEIVDNERQPIEPYFSAYLKWADANSRPDALVAAAEGFDTSRSLDGADGLQGGTSFVGDGAAAESSTWSASAQLAWRWIRDGATEDWWWEHVGWGHGGSGGGRPA</sequence>
<dbReference type="Proteomes" id="UP000013827">
    <property type="component" value="Unassembled WGS sequence"/>
</dbReference>
<evidence type="ECO:0000313" key="2">
    <source>
        <dbReference type="Proteomes" id="UP000013827"/>
    </source>
</evidence>